<protein>
    <submittedName>
        <fullName evidence="1">Uncharacterized protein</fullName>
    </submittedName>
</protein>
<dbReference type="AlphaFoldDB" id="A0A0D2PK12"/>
<dbReference type="EMBL" id="KN817568">
    <property type="protein sequence ID" value="KJA20305.1"/>
    <property type="molecule type" value="Genomic_DNA"/>
</dbReference>
<sequence length="184" mass="20428">MPLASGRDIHALRCLHCSHLTFCAVLHLSIQVLLDARLLTHVPATSGTPNPAWLNRLWSVYSRHLHPPLPLRPQQTEFSTSYILSRFYLAPRAAPTGSLLSQGLSFSAALRVHFFRTPVSTPVPPPPRLRPRPLACSPRLAEGLHGPFIYTACIRNLHSILPAWNSPVCGADLAAHGWRHLRQL</sequence>
<accession>A0A0D2PK12</accession>
<keyword evidence="2" id="KW-1185">Reference proteome</keyword>
<organism evidence="1 2">
    <name type="scientific">Hypholoma sublateritium (strain FD-334 SS-4)</name>
    <dbReference type="NCBI Taxonomy" id="945553"/>
    <lineage>
        <taxon>Eukaryota</taxon>
        <taxon>Fungi</taxon>
        <taxon>Dikarya</taxon>
        <taxon>Basidiomycota</taxon>
        <taxon>Agaricomycotina</taxon>
        <taxon>Agaricomycetes</taxon>
        <taxon>Agaricomycetidae</taxon>
        <taxon>Agaricales</taxon>
        <taxon>Agaricineae</taxon>
        <taxon>Strophariaceae</taxon>
        <taxon>Hypholoma</taxon>
    </lineage>
</organism>
<name>A0A0D2PK12_HYPSF</name>
<proteinExistence type="predicted"/>
<reference evidence="2" key="1">
    <citation type="submission" date="2014-04" db="EMBL/GenBank/DDBJ databases">
        <title>Evolutionary Origins and Diversification of the Mycorrhizal Mutualists.</title>
        <authorList>
            <consortium name="DOE Joint Genome Institute"/>
            <consortium name="Mycorrhizal Genomics Consortium"/>
            <person name="Kohler A."/>
            <person name="Kuo A."/>
            <person name="Nagy L.G."/>
            <person name="Floudas D."/>
            <person name="Copeland A."/>
            <person name="Barry K.W."/>
            <person name="Cichocki N."/>
            <person name="Veneault-Fourrey C."/>
            <person name="LaButti K."/>
            <person name="Lindquist E.A."/>
            <person name="Lipzen A."/>
            <person name="Lundell T."/>
            <person name="Morin E."/>
            <person name="Murat C."/>
            <person name="Riley R."/>
            <person name="Ohm R."/>
            <person name="Sun H."/>
            <person name="Tunlid A."/>
            <person name="Henrissat B."/>
            <person name="Grigoriev I.V."/>
            <person name="Hibbett D.S."/>
            <person name="Martin F."/>
        </authorList>
    </citation>
    <scope>NUCLEOTIDE SEQUENCE [LARGE SCALE GENOMIC DNA]</scope>
    <source>
        <strain evidence="2">FD-334 SS-4</strain>
    </source>
</reference>
<evidence type="ECO:0000313" key="1">
    <source>
        <dbReference type="EMBL" id="KJA20305.1"/>
    </source>
</evidence>
<gene>
    <name evidence="1" type="ORF">HYPSUDRAFT_203816</name>
</gene>
<dbReference type="Proteomes" id="UP000054270">
    <property type="component" value="Unassembled WGS sequence"/>
</dbReference>
<evidence type="ECO:0000313" key="2">
    <source>
        <dbReference type="Proteomes" id="UP000054270"/>
    </source>
</evidence>